<feature type="non-terminal residue" evidence="1">
    <location>
        <position position="95"/>
    </location>
</feature>
<gene>
    <name evidence="1" type="ORF">M569_15612</name>
</gene>
<comment type="caution">
    <text evidence="1">The sequence shown here is derived from an EMBL/GenBank/DDBJ whole genome shotgun (WGS) entry which is preliminary data.</text>
</comment>
<dbReference type="Proteomes" id="UP000015453">
    <property type="component" value="Unassembled WGS sequence"/>
</dbReference>
<dbReference type="PANTHER" id="PTHR34287:SF4">
    <property type="entry name" value="OS04G0504200 PROTEIN"/>
    <property type="match status" value="1"/>
</dbReference>
<keyword evidence="2" id="KW-1185">Reference proteome</keyword>
<proteinExistence type="predicted"/>
<dbReference type="AlphaFoldDB" id="S8BXR6"/>
<reference evidence="1 2" key="1">
    <citation type="journal article" date="2013" name="BMC Genomics">
        <title>The miniature genome of a carnivorous plant Genlisea aurea contains a low number of genes and short non-coding sequences.</title>
        <authorList>
            <person name="Leushkin E.V."/>
            <person name="Sutormin R.A."/>
            <person name="Nabieva E.R."/>
            <person name="Penin A.A."/>
            <person name="Kondrashov A.S."/>
            <person name="Logacheva M.D."/>
        </authorList>
    </citation>
    <scope>NUCLEOTIDE SEQUENCE [LARGE SCALE GENOMIC DNA]</scope>
</reference>
<dbReference type="PANTHER" id="PTHR34287">
    <property type="entry name" value="OS06G0551500 PROTEIN-RELATED"/>
    <property type="match status" value="1"/>
</dbReference>
<protein>
    <submittedName>
        <fullName evidence="1">Uncharacterized protein</fullName>
    </submittedName>
</protein>
<evidence type="ECO:0000313" key="2">
    <source>
        <dbReference type="Proteomes" id="UP000015453"/>
    </source>
</evidence>
<name>S8BXR6_9LAMI</name>
<feature type="non-terminal residue" evidence="1">
    <location>
        <position position="1"/>
    </location>
</feature>
<evidence type="ECO:0000313" key="1">
    <source>
        <dbReference type="EMBL" id="EPS59199.1"/>
    </source>
</evidence>
<dbReference type="EMBL" id="AUSU01008564">
    <property type="protein sequence ID" value="EPS59199.1"/>
    <property type="molecule type" value="Genomic_DNA"/>
</dbReference>
<organism evidence="1 2">
    <name type="scientific">Genlisea aurea</name>
    <dbReference type="NCBI Taxonomy" id="192259"/>
    <lineage>
        <taxon>Eukaryota</taxon>
        <taxon>Viridiplantae</taxon>
        <taxon>Streptophyta</taxon>
        <taxon>Embryophyta</taxon>
        <taxon>Tracheophyta</taxon>
        <taxon>Spermatophyta</taxon>
        <taxon>Magnoliopsida</taxon>
        <taxon>eudicotyledons</taxon>
        <taxon>Gunneridae</taxon>
        <taxon>Pentapetalae</taxon>
        <taxon>asterids</taxon>
        <taxon>lamiids</taxon>
        <taxon>Lamiales</taxon>
        <taxon>Lentibulariaceae</taxon>
        <taxon>Genlisea</taxon>
    </lineage>
</organism>
<dbReference type="OrthoDB" id="1678883at2759"/>
<sequence length="95" mass="11237">VTVVEYLRSSMSKELLTKFPDNTPFDFDYSQSSIWSPLLPRRLPPESFLLLDEDDGVGLLRCTRRRITTGIKNKTFTALLHKVCKRHKMKRRRRK</sequence>
<accession>S8BXR6</accession>